<organism evidence="1 2">
    <name type="scientific">Caerostris extrusa</name>
    <name type="common">Bark spider</name>
    <name type="synonym">Caerostris bankana</name>
    <dbReference type="NCBI Taxonomy" id="172846"/>
    <lineage>
        <taxon>Eukaryota</taxon>
        <taxon>Metazoa</taxon>
        <taxon>Ecdysozoa</taxon>
        <taxon>Arthropoda</taxon>
        <taxon>Chelicerata</taxon>
        <taxon>Arachnida</taxon>
        <taxon>Araneae</taxon>
        <taxon>Araneomorphae</taxon>
        <taxon>Entelegynae</taxon>
        <taxon>Araneoidea</taxon>
        <taxon>Araneidae</taxon>
        <taxon>Caerostris</taxon>
    </lineage>
</organism>
<evidence type="ECO:0000313" key="2">
    <source>
        <dbReference type="Proteomes" id="UP001054945"/>
    </source>
</evidence>
<name>A0AAV4QQL9_CAEEX</name>
<dbReference type="EMBL" id="BPLR01006659">
    <property type="protein sequence ID" value="GIY11554.1"/>
    <property type="molecule type" value="Genomic_DNA"/>
</dbReference>
<dbReference type="AlphaFoldDB" id="A0AAV4QQL9"/>
<protein>
    <submittedName>
        <fullName evidence="1">Uncharacterized protein</fullName>
    </submittedName>
</protein>
<evidence type="ECO:0000313" key="1">
    <source>
        <dbReference type="EMBL" id="GIY11554.1"/>
    </source>
</evidence>
<sequence>MPNGFLEISCNTFSTLMKTDPRLTVSSPKDPISIFHLRYHFREISLSEHSLQFPGTPAVGSMYIYPFVSDTAISEQSSLLRMMHHQRFEIALKRRYRPCSAVMAFGDIGAHFHEFSLSRSVGYGLAIVGRLTDKSWLFA</sequence>
<accession>A0AAV4QQL9</accession>
<dbReference type="Proteomes" id="UP001054945">
    <property type="component" value="Unassembled WGS sequence"/>
</dbReference>
<gene>
    <name evidence="1" type="ORF">CEXT_595011</name>
</gene>
<keyword evidence="2" id="KW-1185">Reference proteome</keyword>
<proteinExistence type="predicted"/>
<comment type="caution">
    <text evidence="1">The sequence shown here is derived from an EMBL/GenBank/DDBJ whole genome shotgun (WGS) entry which is preliminary data.</text>
</comment>
<reference evidence="1 2" key="1">
    <citation type="submission" date="2021-06" db="EMBL/GenBank/DDBJ databases">
        <title>Caerostris extrusa draft genome.</title>
        <authorList>
            <person name="Kono N."/>
            <person name="Arakawa K."/>
        </authorList>
    </citation>
    <scope>NUCLEOTIDE SEQUENCE [LARGE SCALE GENOMIC DNA]</scope>
</reference>